<dbReference type="Gene3D" id="3.40.640.10">
    <property type="entry name" value="Type I PLP-dependent aspartate aminotransferase-like (Major domain)"/>
    <property type="match status" value="1"/>
</dbReference>
<dbReference type="SUPFAM" id="SSF53383">
    <property type="entry name" value="PLP-dependent transferases"/>
    <property type="match status" value="1"/>
</dbReference>
<evidence type="ECO:0000256" key="3">
    <source>
        <dbReference type="ARBA" id="ARBA00022793"/>
    </source>
</evidence>
<evidence type="ECO:0000256" key="4">
    <source>
        <dbReference type="ARBA" id="ARBA00022898"/>
    </source>
</evidence>
<evidence type="ECO:0008006" key="9">
    <source>
        <dbReference type="Google" id="ProtNLM"/>
    </source>
</evidence>
<sequence length="280" mass="31897">MQHKRYNSDDKGWVFALYISFNMTDFCPVAEVEKHGEFLNRVVELLFKNIVFTKRQDKVLLWQTPEELEEKFDFFSGTEWGASGKNTIKFSVKTGHPYFINQLFSGRTDELRCKYLENGSGNEVALSFSLDPYGLAGQWLTDALNASVYTYEVSPIFSLMEMHVIREVCRMVGPQWGDGLFCPGGSFGNGMAINLARFNRYPDVKAINTFYNFLEKGTHHLPNLVVLASEESHYSINKFATFLGIGENNVITVSTDDVGRMIVEDLEKKIIQQTEEGVFL</sequence>
<dbReference type="Pfam" id="PF00282">
    <property type="entry name" value="Pyridoxal_deC"/>
    <property type="match status" value="1"/>
</dbReference>
<keyword evidence="3" id="KW-0210">Decarboxylase</keyword>
<dbReference type="Proteomes" id="UP001162164">
    <property type="component" value="Unassembled WGS sequence"/>
</dbReference>
<keyword evidence="8" id="KW-1185">Reference proteome</keyword>
<comment type="caution">
    <text evidence="7">The sequence shown here is derived from an EMBL/GenBank/DDBJ whole genome shotgun (WGS) entry which is preliminary data.</text>
</comment>
<organism evidence="7 8">
    <name type="scientific">Molorchus minor</name>
    <dbReference type="NCBI Taxonomy" id="1323400"/>
    <lineage>
        <taxon>Eukaryota</taxon>
        <taxon>Metazoa</taxon>
        <taxon>Ecdysozoa</taxon>
        <taxon>Arthropoda</taxon>
        <taxon>Hexapoda</taxon>
        <taxon>Insecta</taxon>
        <taxon>Pterygota</taxon>
        <taxon>Neoptera</taxon>
        <taxon>Endopterygota</taxon>
        <taxon>Coleoptera</taxon>
        <taxon>Polyphaga</taxon>
        <taxon>Cucujiformia</taxon>
        <taxon>Chrysomeloidea</taxon>
        <taxon>Cerambycidae</taxon>
        <taxon>Lamiinae</taxon>
        <taxon>Monochamini</taxon>
        <taxon>Molorchus</taxon>
    </lineage>
</organism>
<name>A0ABQ9JCX6_9CUCU</name>
<evidence type="ECO:0000256" key="2">
    <source>
        <dbReference type="ARBA" id="ARBA00009533"/>
    </source>
</evidence>
<dbReference type="InterPro" id="IPR002129">
    <property type="entry name" value="PyrdxlP-dep_de-COase"/>
</dbReference>
<reference evidence="7" key="1">
    <citation type="journal article" date="2023" name="Insect Mol. Biol.">
        <title>Genome sequencing provides insights into the evolution of gene families encoding plant cell wall-degrading enzymes in longhorned beetles.</title>
        <authorList>
            <person name="Shin N.R."/>
            <person name="Okamura Y."/>
            <person name="Kirsch R."/>
            <person name="Pauchet Y."/>
        </authorList>
    </citation>
    <scope>NUCLEOTIDE SEQUENCE</scope>
    <source>
        <strain evidence="7">MMC_N1</strain>
    </source>
</reference>
<evidence type="ECO:0000256" key="1">
    <source>
        <dbReference type="ARBA" id="ARBA00001933"/>
    </source>
</evidence>
<dbReference type="EMBL" id="JAPWTJ010000821">
    <property type="protein sequence ID" value="KAJ8975459.1"/>
    <property type="molecule type" value="Genomic_DNA"/>
</dbReference>
<comment type="cofactor">
    <cofactor evidence="1 6">
        <name>pyridoxal 5'-phosphate</name>
        <dbReference type="ChEBI" id="CHEBI:597326"/>
    </cofactor>
</comment>
<gene>
    <name evidence="7" type="ORF">NQ317_004108</name>
</gene>
<evidence type="ECO:0000256" key="6">
    <source>
        <dbReference type="RuleBase" id="RU000382"/>
    </source>
</evidence>
<dbReference type="InterPro" id="IPR015421">
    <property type="entry name" value="PyrdxlP-dep_Trfase_major"/>
</dbReference>
<keyword evidence="5 6" id="KW-0456">Lyase</keyword>
<keyword evidence="4 6" id="KW-0663">Pyridoxal phosphate</keyword>
<protein>
    <recommendedName>
        <fullName evidence="9">Glutamate decarboxylase</fullName>
    </recommendedName>
</protein>
<comment type="similarity">
    <text evidence="2 6">Belongs to the group II decarboxylase family.</text>
</comment>
<dbReference type="PANTHER" id="PTHR45677:SF12">
    <property type="entry name" value="BLACK, ISOFORM A"/>
    <property type="match status" value="1"/>
</dbReference>
<proteinExistence type="inferred from homology"/>
<evidence type="ECO:0000313" key="7">
    <source>
        <dbReference type="EMBL" id="KAJ8975459.1"/>
    </source>
</evidence>
<accession>A0ABQ9JCX6</accession>
<evidence type="ECO:0000313" key="8">
    <source>
        <dbReference type="Proteomes" id="UP001162164"/>
    </source>
</evidence>
<dbReference type="PANTHER" id="PTHR45677">
    <property type="entry name" value="GLUTAMATE DECARBOXYLASE-RELATED"/>
    <property type="match status" value="1"/>
</dbReference>
<evidence type="ECO:0000256" key="5">
    <source>
        <dbReference type="ARBA" id="ARBA00023239"/>
    </source>
</evidence>
<dbReference type="Gene3D" id="3.90.1150.170">
    <property type="match status" value="1"/>
</dbReference>
<dbReference type="InterPro" id="IPR015424">
    <property type="entry name" value="PyrdxlP-dep_Trfase"/>
</dbReference>